<dbReference type="GO" id="GO:0004016">
    <property type="term" value="F:adenylate cyclase activity"/>
    <property type="evidence" value="ECO:0007669"/>
    <property type="project" value="TreeGrafter"/>
</dbReference>
<sequence length="926" mass="97226">MNLRLLRPERAPGESLVERAGEEQTLRNALAALDFGHSSVFTLTGRPGTGRSALLRRIVTLARGAGIRALHVRCSRADAELPHSLAAQLTTALTWSRGPGPAAGELPARIDRFLALARKQPLLIAVDDAQWADPASRLWIRSLVRRLHTTPAVLVCAVRGDSPELGDEPGDGPWPADGGQVVPARTLKLRPLSESGVRTLIAAECPGPVDEEFAAHALTTTGGLPAVLKSVAERFALLGLRAGADQLPALSLRASEAMGQYLDDLTGDLPADALALVRAMAVAGEGLAFDLVRTLAAPQATPTARSLGLLVSNGLATLPGGPRLATAQIAAKVLAGMPVTVRQDLYTRAARLGHHAAIGDLELGRLLLGTSPIGQPWVVEVLTRAVARSRLEGRASATPALLYRALREPLDAAQRRSLLVDLAAAELRESPDGSDRRLQQILLAADSASDGTLLVPAADLLCSRGDALTSGPVIATVCARPDLDPAALAPLIALGTLAEEDSAGEEAFPAYSLPGLPDLPTDPAQAAVVAFQLACRGRGRARARALARVGLTRDGDRDRPLSPRVAACVALMYADDTAEALAGLDRVLADARRRDARAAAAQALVARAAVVRRCGRLNEAADDLAAARAQLPLSCWTPRALTGLLGLEIALNLDRGHLDLAARAAAVELLPDAEHGIGWSYLLCARGAVDLATGNPEAALRAFQESGRLLSTRQWTNPAIASWRSLAALAHRGCGADAPALRLVTEELKLAKEWGAPSTLGSAHLDAWQALNGTEATEDLEEAVRLLRDSPARLRFAAAATGLAGARIDAGELDDAAALLRDAGKVASLHWADELRLEVARLTELLASRRAAPAAAPPASPHGMLTQSEENLATLAVSGWSNADIADSLSVTTRTVELRLTKIYRKLDVTGRAGLRAALEREPAQR</sequence>
<dbReference type="InterPro" id="IPR027417">
    <property type="entry name" value="P-loop_NTPase"/>
</dbReference>
<dbReference type="STRING" id="394193.SAMN04489732_10269"/>
<dbReference type="GO" id="GO:0005524">
    <property type="term" value="F:ATP binding"/>
    <property type="evidence" value="ECO:0007669"/>
    <property type="project" value="UniProtKB-KW"/>
</dbReference>
<dbReference type="Proteomes" id="UP000198582">
    <property type="component" value="Unassembled WGS sequence"/>
</dbReference>
<dbReference type="InterPro" id="IPR016032">
    <property type="entry name" value="Sig_transdc_resp-reg_C-effctor"/>
</dbReference>
<evidence type="ECO:0000259" key="3">
    <source>
        <dbReference type="PROSITE" id="PS50043"/>
    </source>
</evidence>
<accession>A0A1H8SEI8</accession>
<name>A0A1H8SEI8_9PSEU</name>
<dbReference type="InterPro" id="IPR041664">
    <property type="entry name" value="AAA_16"/>
</dbReference>
<dbReference type="Gene3D" id="1.10.10.10">
    <property type="entry name" value="Winged helix-like DNA-binding domain superfamily/Winged helix DNA-binding domain"/>
    <property type="match status" value="1"/>
</dbReference>
<proteinExistence type="predicted"/>
<dbReference type="SUPFAM" id="SSF46894">
    <property type="entry name" value="C-terminal effector domain of the bipartite response regulators"/>
    <property type="match status" value="1"/>
</dbReference>
<reference evidence="4 5" key="1">
    <citation type="submission" date="2016-10" db="EMBL/GenBank/DDBJ databases">
        <authorList>
            <person name="de Groot N.N."/>
        </authorList>
    </citation>
    <scope>NUCLEOTIDE SEQUENCE [LARGE SCALE GENOMIC DNA]</scope>
    <source>
        <strain evidence="4 5">DSM 44993</strain>
    </source>
</reference>
<dbReference type="GO" id="GO:0005737">
    <property type="term" value="C:cytoplasm"/>
    <property type="evidence" value="ECO:0007669"/>
    <property type="project" value="TreeGrafter"/>
</dbReference>
<evidence type="ECO:0000256" key="2">
    <source>
        <dbReference type="ARBA" id="ARBA00022840"/>
    </source>
</evidence>
<evidence type="ECO:0000313" key="4">
    <source>
        <dbReference type="EMBL" id="SEO77082.1"/>
    </source>
</evidence>
<dbReference type="SMART" id="SM00421">
    <property type="entry name" value="HTH_LUXR"/>
    <property type="match status" value="1"/>
</dbReference>
<dbReference type="Pfam" id="PF13191">
    <property type="entry name" value="AAA_16"/>
    <property type="match status" value="1"/>
</dbReference>
<keyword evidence="2" id="KW-0067">ATP-binding</keyword>
<dbReference type="Pfam" id="PF00196">
    <property type="entry name" value="GerE"/>
    <property type="match status" value="1"/>
</dbReference>
<dbReference type="PRINTS" id="PR00038">
    <property type="entry name" value="HTHLUXR"/>
</dbReference>
<dbReference type="AlphaFoldDB" id="A0A1H8SEI8"/>
<dbReference type="InterPro" id="IPR036388">
    <property type="entry name" value="WH-like_DNA-bd_sf"/>
</dbReference>
<protein>
    <submittedName>
        <fullName evidence="4">Regulatory protein, luxR family</fullName>
    </submittedName>
</protein>
<dbReference type="PANTHER" id="PTHR16305:SF35">
    <property type="entry name" value="TRANSCRIPTIONAL ACTIVATOR DOMAIN"/>
    <property type="match status" value="1"/>
</dbReference>
<dbReference type="PROSITE" id="PS50043">
    <property type="entry name" value="HTH_LUXR_2"/>
    <property type="match status" value="1"/>
</dbReference>
<dbReference type="SUPFAM" id="SSF52540">
    <property type="entry name" value="P-loop containing nucleoside triphosphate hydrolases"/>
    <property type="match status" value="1"/>
</dbReference>
<dbReference type="GO" id="GO:0006355">
    <property type="term" value="P:regulation of DNA-templated transcription"/>
    <property type="evidence" value="ECO:0007669"/>
    <property type="project" value="InterPro"/>
</dbReference>
<evidence type="ECO:0000313" key="5">
    <source>
        <dbReference type="Proteomes" id="UP000198582"/>
    </source>
</evidence>
<dbReference type="EMBL" id="FOEF01000002">
    <property type="protein sequence ID" value="SEO77082.1"/>
    <property type="molecule type" value="Genomic_DNA"/>
</dbReference>
<organism evidence="4 5">
    <name type="scientific">Amycolatopsis saalfeldensis</name>
    <dbReference type="NCBI Taxonomy" id="394193"/>
    <lineage>
        <taxon>Bacteria</taxon>
        <taxon>Bacillati</taxon>
        <taxon>Actinomycetota</taxon>
        <taxon>Actinomycetes</taxon>
        <taxon>Pseudonocardiales</taxon>
        <taxon>Pseudonocardiaceae</taxon>
        <taxon>Amycolatopsis</taxon>
    </lineage>
</organism>
<dbReference type="RefSeq" id="WP_177231191.1">
    <property type="nucleotide sequence ID" value="NZ_FOEF01000002.1"/>
</dbReference>
<dbReference type="CDD" id="cd06170">
    <property type="entry name" value="LuxR_C_like"/>
    <property type="match status" value="1"/>
</dbReference>
<dbReference type="PANTHER" id="PTHR16305">
    <property type="entry name" value="TESTICULAR SOLUBLE ADENYLYL CYCLASE"/>
    <property type="match status" value="1"/>
</dbReference>
<dbReference type="GO" id="GO:0003677">
    <property type="term" value="F:DNA binding"/>
    <property type="evidence" value="ECO:0007669"/>
    <property type="project" value="InterPro"/>
</dbReference>
<keyword evidence="5" id="KW-1185">Reference proteome</keyword>
<gene>
    <name evidence="4" type="ORF">SAMN04489732_10269</name>
</gene>
<feature type="domain" description="HTH luxR-type" evidence="3">
    <location>
        <begin position="858"/>
        <end position="923"/>
    </location>
</feature>
<evidence type="ECO:0000256" key="1">
    <source>
        <dbReference type="ARBA" id="ARBA00022741"/>
    </source>
</evidence>
<keyword evidence="1" id="KW-0547">Nucleotide-binding</keyword>
<dbReference type="InterPro" id="IPR000792">
    <property type="entry name" value="Tscrpt_reg_LuxR_C"/>
</dbReference>